<dbReference type="GO" id="GO:0005886">
    <property type="term" value="C:plasma membrane"/>
    <property type="evidence" value="ECO:0007669"/>
    <property type="project" value="TreeGrafter"/>
</dbReference>
<reference evidence="7 8" key="1">
    <citation type="submission" date="2016-01" db="EMBL/GenBank/DDBJ databases">
        <title>Whole genome sequencing of Myroides marinus L41.</title>
        <authorList>
            <person name="Hong K.W."/>
        </authorList>
    </citation>
    <scope>NUCLEOTIDE SEQUENCE [LARGE SCALE GENOMIC DNA]</scope>
    <source>
        <strain evidence="7 8">L41</strain>
    </source>
</reference>
<dbReference type="Proteomes" id="UP000076630">
    <property type="component" value="Unassembled WGS sequence"/>
</dbReference>
<evidence type="ECO:0000313" key="8">
    <source>
        <dbReference type="Proteomes" id="UP000076630"/>
    </source>
</evidence>
<keyword evidence="8" id="KW-1185">Reference proteome</keyword>
<sequence length="451" mass="51740">MMNNDSIVNNIQDILDPENYSGLYMWFFNLLDFLNLSEYGTHVVTAILLVLSFSICMFILDYVLKNFFIVLVKAFSSKTKTTFDDLLVDNKFFHNVTHLIPVALAKILFPIFFLGFPHLTNFMMSVTAILLTVTITLVLRSLIRSLRDYMKTKPKLIDKPLDSYAQVFSIFLYFFSGVTIFSIVTGTDPVKFLISLGAASAILILVFKDTIMGFVASIQVSSNDMVRVGDWIEMAKYGADGTVLEMNLSTVKVQNFDKTITTIPTHLLISDSFKNYRGMQTSGGRRIKRSINIKISSIRYLEKDEIELLKKIQILAPYIEERQKEIEEYNELTGADQSMPINGRRITNIGMFRAYVTRYIQQNPNIHKEYPLMVRHLQPTEHGLPVELYMFTNTTVWAVYENIMADIFDHVLAAVDYFHLDVFELPSSDDVRQFIHNSALGENVKNKNLHL</sequence>
<proteinExistence type="predicted"/>
<dbReference type="OrthoDB" id="9775207at2"/>
<feature type="transmembrane region" description="Helical" evidence="5">
    <location>
        <begin position="164"/>
        <end position="184"/>
    </location>
</feature>
<dbReference type="Pfam" id="PF00924">
    <property type="entry name" value="MS_channel_2nd"/>
    <property type="match status" value="1"/>
</dbReference>
<dbReference type="InterPro" id="IPR030192">
    <property type="entry name" value="YbdG"/>
</dbReference>
<keyword evidence="2 5" id="KW-0812">Transmembrane</keyword>
<feature type="domain" description="Mechanosensitive ion channel MscS" evidence="6">
    <location>
        <begin position="209"/>
        <end position="277"/>
    </location>
</feature>
<evidence type="ECO:0000313" key="7">
    <source>
        <dbReference type="EMBL" id="KZE81443.1"/>
    </source>
</evidence>
<comment type="subcellular location">
    <subcellularLocation>
        <location evidence="1">Membrane</location>
    </subcellularLocation>
</comment>
<evidence type="ECO:0000256" key="4">
    <source>
        <dbReference type="ARBA" id="ARBA00023136"/>
    </source>
</evidence>
<dbReference type="InterPro" id="IPR023408">
    <property type="entry name" value="MscS_beta-dom_sf"/>
</dbReference>
<dbReference type="PANTHER" id="PTHR30414">
    <property type="entry name" value="MINICONDUCTANCE MECHANOSENSITIVE CHANNEL YBDG"/>
    <property type="match status" value="1"/>
</dbReference>
<dbReference type="AlphaFoldDB" id="A0A163ZBP7"/>
<accession>A0A163ZBP7</accession>
<evidence type="ECO:0000256" key="2">
    <source>
        <dbReference type="ARBA" id="ARBA00022692"/>
    </source>
</evidence>
<feature type="transmembrane region" description="Helical" evidence="5">
    <location>
        <begin position="122"/>
        <end position="143"/>
    </location>
</feature>
<feature type="transmembrane region" description="Helical" evidence="5">
    <location>
        <begin position="190"/>
        <end position="207"/>
    </location>
</feature>
<keyword evidence="4 5" id="KW-0472">Membrane</keyword>
<evidence type="ECO:0000256" key="5">
    <source>
        <dbReference type="SAM" id="Phobius"/>
    </source>
</evidence>
<feature type="transmembrane region" description="Helical" evidence="5">
    <location>
        <begin position="39"/>
        <end position="64"/>
    </location>
</feature>
<feature type="transmembrane region" description="Helical" evidence="5">
    <location>
        <begin position="96"/>
        <end position="116"/>
    </location>
</feature>
<dbReference type="InterPro" id="IPR010920">
    <property type="entry name" value="LSM_dom_sf"/>
</dbReference>
<comment type="caution">
    <text evidence="7">The sequence shown here is derived from an EMBL/GenBank/DDBJ whole genome shotgun (WGS) entry which is preliminary data.</text>
</comment>
<dbReference type="EMBL" id="LQNU01000053">
    <property type="protein sequence ID" value="KZE81443.1"/>
    <property type="molecule type" value="Genomic_DNA"/>
</dbReference>
<organism evidence="7 8">
    <name type="scientific">Myroides marinus</name>
    <dbReference type="NCBI Taxonomy" id="703342"/>
    <lineage>
        <taxon>Bacteria</taxon>
        <taxon>Pseudomonadati</taxon>
        <taxon>Bacteroidota</taxon>
        <taxon>Flavobacteriia</taxon>
        <taxon>Flavobacteriales</taxon>
        <taxon>Flavobacteriaceae</taxon>
        <taxon>Myroides</taxon>
    </lineage>
</organism>
<dbReference type="GO" id="GO:0008381">
    <property type="term" value="F:mechanosensitive monoatomic ion channel activity"/>
    <property type="evidence" value="ECO:0007669"/>
    <property type="project" value="InterPro"/>
</dbReference>
<evidence type="ECO:0000256" key="3">
    <source>
        <dbReference type="ARBA" id="ARBA00022989"/>
    </source>
</evidence>
<dbReference type="Gene3D" id="2.30.30.60">
    <property type="match status" value="1"/>
</dbReference>
<dbReference type="PANTHER" id="PTHR30414:SF0">
    <property type="entry name" value="MINICONDUCTANCE MECHANOSENSITIVE CHANNEL YBDG"/>
    <property type="match status" value="1"/>
</dbReference>
<gene>
    <name evidence="7" type="ORF">AV926_09050</name>
</gene>
<protein>
    <submittedName>
        <fullName evidence="7">Mechanosensitive ion channel protein MscS</fullName>
    </submittedName>
</protein>
<evidence type="ECO:0000259" key="6">
    <source>
        <dbReference type="Pfam" id="PF00924"/>
    </source>
</evidence>
<name>A0A163ZBP7_9FLAO</name>
<dbReference type="InterPro" id="IPR006685">
    <property type="entry name" value="MscS_channel_2nd"/>
</dbReference>
<keyword evidence="3 5" id="KW-1133">Transmembrane helix</keyword>
<dbReference type="SUPFAM" id="SSF50182">
    <property type="entry name" value="Sm-like ribonucleoproteins"/>
    <property type="match status" value="1"/>
</dbReference>
<evidence type="ECO:0000256" key="1">
    <source>
        <dbReference type="ARBA" id="ARBA00004370"/>
    </source>
</evidence>
<dbReference type="GO" id="GO:0071470">
    <property type="term" value="P:cellular response to osmotic stress"/>
    <property type="evidence" value="ECO:0007669"/>
    <property type="project" value="InterPro"/>
</dbReference>